<evidence type="ECO:0008006" key="4">
    <source>
        <dbReference type="Google" id="ProtNLM"/>
    </source>
</evidence>
<proteinExistence type="predicted"/>
<dbReference type="AlphaFoldDB" id="A0A1E3H9B1"/>
<gene>
    <name evidence="2" type="ORF">A6302_00303</name>
</gene>
<organism evidence="2 3">
    <name type="scientific">Methylobrevis pamukkalensis</name>
    <dbReference type="NCBI Taxonomy" id="1439726"/>
    <lineage>
        <taxon>Bacteria</taxon>
        <taxon>Pseudomonadati</taxon>
        <taxon>Pseudomonadota</taxon>
        <taxon>Alphaproteobacteria</taxon>
        <taxon>Hyphomicrobiales</taxon>
        <taxon>Pleomorphomonadaceae</taxon>
        <taxon>Methylobrevis</taxon>
    </lineage>
</organism>
<keyword evidence="1" id="KW-0812">Transmembrane</keyword>
<protein>
    <recommendedName>
        <fullName evidence="4">DUF2306 domain-containing protein</fullName>
    </recommendedName>
</protein>
<keyword evidence="1" id="KW-1133">Transmembrane helix</keyword>
<name>A0A1E3H9B1_9HYPH</name>
<feature type="transmembrane region" description="Helical" evidence="1">
    <location>
        <begin position="65"/>
        <end position="84"/>
    </location>
</feature>
<dbReference type="EMBL" id="MCRJ01000003">
    <property type="protein sequence ID" value="ODN72376.1"/>
    <property type="molecule type" value="Genomic_DNA"/>
</dbReference>
<comment type="caution">
    <text evidence="2">The sequence shown here is derived from an EMBL/GenBank/DDBJ whole genome shotgun (WGS) entry which is preliminary data.</text>
</comment>
<dbReference type="Proteomes" id="UP000094622">
    <property type="component" value="Unassembled WGS sequence"/>
</dbReference>
<keyword evidence="1" id="KW-0472">Membrane</keyword>
<evidence type="ECO:0000313" key="3">
    <source>
        <dbReference type="Proteomes" id="UP000094622"/>
    </source>
</evidence>
<dbReference type="OrthoDB" id="122197at2"/>
<feature type="transmembrane region" description="Helical" evidence="1">
    <location>
        <begin position="6"/>
        <end position="27"/>
    </location>
</feature>
<reference evidence="2 3" key="1">
    <citation type="submission" date="2016-07" db="EMBL/GenBank/DDBJ databases">
        <title>Draft Genome Sequence of Methylobrevis pamukkalensis PK2.</title>
        <authorList>
            <person name="Vasilenko O.V."/>
            <person name="Doronina N.V."/>
            <person name="Shmareva M.N."/>
            <person name="Tarlachkov S.V."/>
            <person name="Mustakhimov I."/>
            <person name="Trotsenko Y.A."/>
        </authorList>
    </citation>
    <scope>NUCLEOTIDE SEQUENCE [LARGE SCALE GENOMIC DNA]</scope>
    <source>
        <strain evidence="2 3">PK2</strain>
    </source>
</reference>
<feature type="transmembrane region" description="Helical" evidence="1">
    <location>
        <begin position="39"/>
        <end position="59"/>
    </location>
</feature>
<feature type="transmembrane region" description="Helical" evidence="1">
    <location>
        <begin position="96"/>
        <end position="116"/>
    </location>
</feature>
<dbReference type="RefSeq" id="WP_069305532.1">
    <property type="nucleotide sequence ID" value="NZ_MCRJ01000003.1"/>
</dbReference>
<feature type="transmembrane region" description="Helical" evidence="1">
    <location>
        <begin position="136"/>
        <end position="153"/>
    </location>
</feature>
<accession>A0A1E3H9B1</accession>
<evidence type="ECO:0000256" key="1">
    <source>
        <dbReference type="SAM" id="Phobius"/>
    </source>
</evidence>
<sequence>MFFSSAAFTTLHVLISLAAIVAGLVVLADLLAGRHRRRLVASFLGLTVLTSLTGFLFPISVFTPALGFGVISMVLLALACYALYVRRLSGRWRVIYVATALSALYLNVFVLVVQAFQKLPALNALAPTGAEPPFAVAQGLVLAGFVVSGWLALRRFRPGVVA</sequence>
<keyword evidence="3" id="KW-1185">Reference proteome</keyword>
<evidence type="ECO:0000313" key="2">
    <source>
        <dbReference type="EMBL" id="ODN72376.1"/>
    </source>
</evidence>